<dbReference type="Gene3D" id="2.30.130.110">
    <property type="match status" value="1"/>
</dbReference>
<keyword evidence="4" id="KW-0378">Hydrolase</keyword>
<accession>A0ABV2KQR2</accession>
<dbReference type="PANTHER" id="PTHR30536:SF5">
    <property type="entry name" value="ALTRONATE DEHYDRATASE"/>
    <property type="match status" value="1"/>
</dbReference>
<organism evidence="4 5">
    <name type="scientific">Aquamicrobium ahrensii</name>
    <dbReference type="NCBI Taxonomy" id="469551"/>
    <lineage>
        <taxon>Bacteria</taxon>
        <taxon>Pseudomonadati</taxon>
        <taxon>Pseudomonadota</taxon>
        <taxon>Alphaproteobacteria</taxon>
        <taxon>Hyphomicrobiales</taxon>
        <taxon>Phyllobacteriaceae</taxon>
        <taxon>Aquamicrobium</taxon>
    </lineage>
</organism>
<dbReference type="GO" id="GO:0008789">
    <property type="term" value="F:altronate dehydratase activity"/>
    <property type="evidence" value="ECO:0007669"/>
    <property type="project" value="UniProtKB-EC"/>
</dbReference>
<comment type="caution">
    <text evidence="4">The sequence shown here is derived from an EMBL/GenBank/DDBJ whole genome shotgun (WGS) entry which is preliminary data.</text>
</comment>
<dbReference type="PANTHER" id="PTHR30536">
    <property type="entry name" value="ALTRONATE/GALACTARATE DEHYDRATASE"/>
    <property type="match status" value="1"/>
</dbReference>
<dbReference type="CDD" id="cd11613">
    <property type="entry name" value="SAF_AH_GD"/>
    <property type="match status" value="1"/>
</dbReference>
<dbReference type="Proteomes" id="UP001549143">
    <property type="component" value="Unassembled WGS sequence"/>
</dbReference>
<reference evidence="4 5" key="1">
    <citation type="submission" date="2024-06" db="EMBL/GenBank/DDBJ databases">
        <title>Genomic Encyclopedia of Type Strains, Phase IV (KMG-IV): sequencing the most valuable type-strain genomes for metagenomic binning, comparative biology and taxonomic classification.</title>
        <authorList>
            <person name="Goeker M."/>
        </authorList>
    </citation>
    <scope>NUCLEOTIDE SEQUENCE [LARGE SCALE GENOMIC DNA]</scope>
    <source>
        <strain evidence="4 5">DSM 19730</strain>
    </source>
</reference>
<evidence type="ECO:0000313" key="5">
    <source>
        <dbReference type="Proteomes" id="UP001549143"/>
    </source>
</evidence>
<dbReference type="InterPro" id="IPR052172">
    <property type="entry name" value="UxaA_altronate/galactarate_dh"/>
</dbReference>
<dbReference type="SMART" id="SM00858">
    <property type="entry name" value="SAF"/>
    <property type="match status" value="1"/>
</dbReference>
<keyword evidence="2 4" id="KW-0456">Lyase</keyword>
<dbReference type="RefSeq" id="WP_354152802.1">
    <property type="nucleotide sequence ID" value="NZ_JBEPMN010000017.1"/>
</dbReference>
<gene>
    <name evidence="4" type="ORF">ABID44_003318</name>
</gene>
<protein>
    <submittedName>
        <fullName evidence="4">Altronate hydrolase</fullName>
        <ecNumber evidence="4">4.2.1.7</ecNumber>
    </submittedName>
</protein>
<evidence type="ECO:0000259" key="3">
    <source>
        <dbReference type="SMART" id="SM00858"/>
    </source>
</evidence>
<dbReference type="Pfam" id="PF20629">
    <property type="entry name" value="GD_AH_C"/>
    <property type="match status" value="1"/>
</dbReference>
<dbReference type="EMBL" id="JBEPMN010000017">
    <property type="protein sequence ID" value="MET3662965.1"/>
    <property type="molecule type" value="Genomic_DNA"/>
</dbReference>
<evidence type="ECO:0000256" key="1">
    <source>
        <dbReference type="ARBA" id="ARBA00010986"/>
    </source>
</evidence>
<dbReference type="Pfam" id="PF08666">
    <property type="entry name" value="SAF"/>
    <property type="match status" value="1"/>
</dbReference>
<dbReference type="Pfam" id="PF04295">
    <property type="entry name" value="GD_AH_second"/>
    <property type="match status" value="1"/>
</dbReference>
<dbReference type="InterPro" id="IPR044144">
    <property type="entry name" value="SAF_UxaA/GarD"/>
</dbReference>
<name>A0ABV2KQR2_9HYPH</name>
<feature type="domain" description="SAF" evidence="3">
    <location>
        <begin position="13"/>
        <end position="81"/>
    </location>
</feature>
<dbReference type="InterPro" id="IPR013974">
    <property type="entry name" value="SAF"/>
</dbReference>
<dbReference type="InterPro" id="IPR048332">
    <property type="entry name" value="GD_AH_C"/>
</dbReference>
<evidence type="ECO:0000313" key="4">
    <source>
        <dbReference type="EMBL" id="MET3662965.1"/>
    </source>
</evidence>
<sequence length="500" mass="52363">MSKSAIICLDPEDNIAVAIRDIAAGDTIMDAITARADIPLGHKIALAAIAHGAPVVKFGQVIGEALSPIEIGDWVHAHNLGFAAGLTRIRPGAASAAPHQLPSRTTFKGIRRATGKFATRNYIGVIASVNCSTTVCRAIAEEANKRLLARFPNIDGFVPIVHGSGCGASTNSEGQRLLQKTIAGYCRHPNFGGVLLVGLGCEVNQIALYATGGPSETRVSFDIQQVGGSRAALERAMVVLESIARAADAVAREDAPVSELTIGLQCGGSDGFSGITANPALGIAMDLLVAAGGTAILSETPEIYGAEHLLTSRASPETSEKLMKRIAWWEEYVASHNASLDNNPSPGNKRGGLTTILEKSLGAVAKSGRSPLKDCYGYAETVTSKGLVFMDTPGYDPVSATGQVAGGANMIVFTTGRGSCFGCRPVPSIKVASNSTLYERMKDDMDFNAGRLLNGDVQLHQLGQEIYDLMLDVASGEKTTSEVFGYGDSEFVPWAIGAVL</sequence>
<comment type="similarity">
    <text evidence="1">Belongs to the UxaA family.</text>
</comment>
<dbReference type="InterPro" id="IPR007392">
    <property type="entry name" value="GD_AH_second"/>
</dbReference>
<dbReference type="EC" id="4.2.1.7" evidence="4"/>
<dbReference type="GO" id="GO:0016787">
    <property type="term" value="F:hydrolase activity"/>
    <property type="evidence" value="ECO:0007669"/>
    <property type="project" value="UniProtKB-KW"/>
</dbReference>
<evidence type="ECO:0000256" key="2">
    <source>
        <dbReference type="ARBA" id="ARBA00023239"/>
    </source>
</evidence>
<keyword evidence="5" id="KW-1185">Reference proteome</keyword>
<proteinExistence type="inferred from homology"/>